<organism evidence="1 2">
    <name type="scientific">Panagrolaimus davidi</name>
    <dbReference type="NCBI Taxonomy" id="227884"/>
    <lineage>
        <taxon>Eukaryota</taxon>
        <taxon>Metazoa</taxon>
        <taxon>Ecdysozoa</taxon>
        <taxon>Nematoda</taxon>
        <taxon>Chromadorea</taxon>
        <taxon>Rhabditida</taxon>
        <taxon>Tylenchina</taxon>
        <taxon>Panagrolaimomorpha</taxon>
        <taxon>Panagrolaimoidea</taxon>
        <taxon>Panagrolaimidae</taxon>
        <taxon>Panagrolaimus</taxon>
    </lineage>
</organism>
<dbReference type="Proteomes" id="UP000887578">
    <property type="component" value="Unplaced"/>
</dbReference>
<dbReference type="WBParaSite" id="PDA_v2.g19797.t1">
    <property type="protein sequence ID" value="PDA_v2.g19797.t1"/>
    <property type="gene ID" value="PDA_v2.g19797"/>
</dbReference>
<accession>A0A914PP20</accession>
<name>A0A914PP20_9BILA</name>
<sequence>MKLLKSVWLYMNHFRYYSLVPPGLTDQKEKFRLATVNALLQLQNHSISCLQVVKLEELLGCLDLETCEEVEIGLVKLLLPFLCKDGGVSLDDRYHSVEQACRLSRNGPLKFHKIIGAKKMITSQLACKSFFYR</sequence>
<proteinExistence type="predicted"/>
<protein>
    <submittedName>
        <fullName evidence="2">Uncharacterized protein</fullName>
    </submittedName>
</protein>
<reference evidence="2" key="1">
    <citation type="submission" date="2022-11" db="UniProtKB">
        <authorList>
            <consortium name="WormBaseParasite"/>
        </authorList>
    </citation>
    <scope>IDENTIFICATION</scope>
</reference>
<evidence type="ECO:0000313" key="2">
    <source>
        <dbReference type="WBParaSite" id="PDA_v2.g19797.t1"/>
    </source>
</evidence>
<evidence type="ECO:0000313" key="1">
    <source>
        <dbReference type="Proteomes" id="UP000887578"/>
    </source>
</evidence>
<keyword evidence="1" id="KW-1185">Reference proteome</keyword>
<dbReference type="AlphaFoldDB" id="A0A914PP20"/>